<feature type="compositionally biased region" description="Polar residues" evidence="1">
    <location>
        <begin position="133"/>
        <end position="150"/>
    </location>
</feature>
<accession>A0A4S8SVN2</accession>
<gene>
    <name evidence="3" type="ORF">D6D28_02029</name>
</gene>
<organism evidence="3 4">
    <name type="scientific">Aureobasidium pullulans</name>
    <name type="common">Black yeast</name>
    <name type="synonym">Pullularia pullulans</name>
    <dbReference type="NCBI Taxonomy" id="5580"/>
    <lineage>
        <taxon>Eukaryota</taxon>
        <taxon>Fungi</taxon>
        <taxon>Dikarya</taxon>
        <taxon>Ascomycota</taxon>
        <taxon>Pezizomycotina</taxon>
        <taxon>Dothideomycetes</taxon>
        <taxon>Dothideomycetidae</taxon>
        <taxon>Dothideales</taxon>
        <taxon>Saccotheciaceae</taxon>
        <taxon>Aureobasidium</taxon>
    </lineage>
</organism>
<dbReference type="GO" id="GO:0017025">
    <property type="term" value="F:TBP-class protein binding"/>
    <property type="evidence" value="ECO:0007669"/>
    <property type="project" value="TreeGrafter"/>
</dbReference>
<feature type="region of interest" description="Disordered" evidence="1">
    <location>
        <begin position="133"/>
        <end position="162"/>
    </location>
</feature>
<dbReference type="GO" id="GO:0042790">
    <property type="term" value="P:nucleolar large rRNA transcription by RNA polymerase I"/>
    <property type="evidence" value="ECO:0007669"/>
    <property type="project" value="TreeGrafter"/>
</dbReference>
<evidence type="ECO:0000256" key="1">
    <source>
        <dbReference type="SAM" id="MobiDB-lite"/>
    </source>
</evidence>
<dbReference type="AlphaFoldDB" id="A0A4S8SVN2"/>
<sequence>MTVIEIPPRRRLLSACIYNIEAPIMANGMEGFVKSRDPGGAAEQFAAPHASRPPTVQKIRDTQEHDVQHNVYGTDTEGFDDTRSSLSEQVNSDGDHDEGEYDQEEQHSLDHILELDASQLDHAMWQMRNGQLRSHQINSDPESYPPTTSGEPEPMEEYETQDEGAFVPQPAQAYAEPARDAYTTNVPTERHPPVVAMPIQPRHVIPSKEEFKTQAKLTLTQKDILRQKKSQSKAQVTSNNQAAPAQEQLRGHGQHYTSHKHPSKSPDHASLSLNDQSEHPHRQAPQIKPEEGNRRHQRSNGATHPQQRAKNAEPYDQGVKRDDYPQQGFDRTDRHEQRFNRADQRVQYTDRDDHHEQQELDHAPEESHEQDPEPEELDYDPEELFTKSLDELQRDPFEGPPREEPEVPPTDFSSKSLEEKLKLAAGFEPEKQRKFLASLTIDEWETAGDWFQDRFSEVFEKLKEARRARRTLAMKYEQEIAKRQQEVSKKRKITEEALSGMRVTGAQVLDSTPKKKQKLRE</sequence>
<comment type="caution">
    <text evidence="3">The sequence shown here is derived from an EMBL/GenBank/DDBJ whole genome shotgun (WGS) entry which is preliminary data.</text>
</comment>
<feature type="compositionally biased region" description="Basic and acidic residues" evidence="1">
    <location>
        <begin position="310"/>
        <end position="371"/>
    </location>
</feature>
<proteinExistence type="predicted"/>
<dbReference type="PANTHER" id="PTHR28244">
    <property type="entry name" value="RNA POLYMERASE I-SPECIFIC TRANSCRIPTION INITIATION FACTOR RRN11"/>
    <property type="match status" value="1"/>
</dbReference>
<feature type="compositionally biased region" description="Polar residues" evidence="1">
    <location>
        <begin position="232"/>
        <end position="243"/>
    </location>
</feature>
<dbReference type="Pfam" id="PF15463">
    <property type="entry name" value="ECM11"/>
    <property type="match status" value="1"/>
</dbReference>
<name>A0A4S8SVN2_AURPU</name>
<dbReference type="Proteomes" id="UP000304951">
    <property type="component" value="Unassembled WGS sequence"/>
</dbReference>
<feature type="compositionally biased region" description="Polar residues" evidence="1">
    <location>
        <begin position="299"/>
        <end position="309"/>
    </location>
</feature>
<dbReference type="GO" id="GO:0070860">
    <property type="term" value="C:RNA polymerase I core factor complex"/>
    <property type="evidence" value="ECO:0007669"/>
    <property type="project" value="TreeGrafter"/>
</dbReference>
<feature type="domain" description="Extracellular mutant protein 11 C-terminal" evidence="2">
    <location>
        <begin position="378"/>
        <end position="509"/>
    </location>
</feature>
<dbReference type="InterPro" id="IPR029178">
    <property type="entry name" value="Ecm11_C"/>
</dbReference>
<feature type="compositionally biased region" description="Acidic residues" evidence="1">
    <location>
        <begin position="153"/>
        <end position="162"/>
    </location>
</feature>
<evidence type="ECO:0000313" key="4">
    <source>
        <dbReference type="Proteomes" id="UP000304951"/>
    </source>
</evidence>
<reference evidence="3 4" key="1">
    <citation type="submission" date="2018-10" db="EMBL/GenBank/DDBJ databases">
        <title>Fifty Aureobasidium pullulans genomes reveal a recombining polyextremotolerant generalist.</title>
        <authorList>
            <person name="Gostincar C."/>
            <person name="Turk M."/>
            <person name="Zajc J."/>
            <person name="Gunde-Cimerman N."/>
        </authorList>
    </citation>
    <scope>NUCLEOTIDE SEQUENCE [LARGE SCALE GENOMIC DNA]</scope>
    <source>
        <strain evidence="3 4">EXF-11900</strain>
    </source>
</reference>
<feature type="compositionally biased region" description="Acidic residues" evidence="1">
    <location>
        <begin position="372"/>
        <end position="383"/>
    </location>
</feature>
<feature type="region of interest" description="Disordered" evidence="1">
    <location>
        <begin position="226"/>
        <end position="418"/>
    </location>
</feature>
<feature type="region of interest" description="Disordered" evidence="1">
    <location>
        <begin position="72"/>
        <end position="106"/>
    </location>
</feature>
<dbReference type="InterPro" id="IPR053029">
    <property type="entry name" value="RNA_pol_I-specific_init_factor"/>
</dbReference>
<dbReference type="EMBL" id="QZAF01000044">
    <property type="protein sequence ID" value="THV75186.1"/>
    <property type="molecule type" value="Genomic_DNA"/>
</dbReference>
<dbReference type="PANTHER" id="PTHR28244:SF1">
    <property type="entry name" value="RNA POLYMERASE I-SPECIFIC TRANSCRIPTION INITIATION FACTOR RRN11"/>
    <property type="match status" value="1"/>
</dbReference>
<evidence type="ECO:0000259" key="2">
    <source>
        <dbReference type="Pfam" id="PF15463"/>
    </source>
</evidence>
<evidence type="ECO:0000313" key="3">
    <source>
        <dbReference type="EMBL" id="THV75186.1"/>
    </source>
</evidence>
<dbReference type="GO" id="GO:0001164">
    <property type="term" value="F:RNA polymerase I core promoter sequence-specific DNA binding"/>
    <property type="evidence" value="ECO:0007669"/>
    <property type="project" value="TreeGrafter"/>
</dbReference>
<feature type="compositionally biased region" description="Basic and acidic residues" evidence="1">
    <location>
        <begin position="384"/>
        <end position="405"/>
    </location>
</feature>
<protein>
    <recommendedName>
        <fullName evidence="2">Extracellular mutant protein 11 C-terminal domain-containing protein</fullName>
    </recommendedName>
</protein>